<evidence type="ECO:0000313" key="6">
    <source>
        <dbReference type="EMBL" id="KGG50372.1"/>
    </source>
</evidence>
<dbReference type="InterPro" id="IPR036412">
    <property type="entry name" value="HAD-like_sf"/>
</dbReference>
<feature type="binding site" evidence="4">
    <location>
        <begin position="57"/>
        <end position="59"/>
    </location>
    <ligand>
        <name>substrate</name>
    </ligand>
</feature>
<feature type="binding site" evidence="5">
    <location>
        <position position="242"/>
    </location>
    <ligand>
        <name>Mg(2+)</name>
        <dbReference type="ChEBI" id="CHEBI:18420"/>
    </ligand>
</feature>
<feature type="binding site" evidence="4">
    <location>
        <position position="217"/>
    </location>
    <ligand>
        <name>substrate</name>
    </ligand>
</feature>
<dbReference type="Pfam" id="PF13242">
    <property type="entry name" value="Hydrolase_like"/>
    <property type="match status" value="1"/>
</dbReference>
<evidence type="ECO:0000313" key="7">
    <source>
        <dbReference type="Proteomes" id="UP000029725"/>
    </source>
</evidence>
<dbReference type="HOGENOM" id="CLU_043473_0_0_1"/>
<proteinExistence type="predicted"/>
<dbReference type="OrthoDB" id="413953at2759"/>
<dbReference type="VEuPathDB" id="MicrosporidiaDB:DI09_74p140"/>
<comment type="catalytic activity">
    <reaction evidence="2">
        <text>4-nitrophenyl phosphate + H2O = 4-nitrophenol + phosphate + H(+)</text>
        <dbReference type="Rhea" id="RHEA:21664"/>
        <dbReference type="ChEBI" id="CHEBI:15377"/>
        <dbReference type="ChEBI" id="CHEBI:15378"/>
        <dbReference type="ChEBI" id="CHEBI:43474"/>
        <dbReference type="ChEBI" id="CHEBI:57917"/>
        <dbReference type="ChEBI" id="CHEBI:61146"/>
        <dbReference type="EC" id="3.1.3.41"/>
    </reaction>
</comment>
<dbReference type="SUPFAM" id="SSF56784">
    <property type="entry name" value="HAD-like"/>
    <property type="match status" value="1"/>
</dbReference>
<dbReference type="RefSeq" id="XP_013236799.1">
    <property type="nucleotide sequence ID" value="XM_013381345.1"/>
</dbReference>
<organism evidence="6 7">
    <name type="scientific">Mitosporidium daphniae</name>
    <dbReference type="NCBI Taxonomy" id="1485682"/>
    <lineage>
        <taxon>Eukaryota</taxon>
        <taxon>Fungi</taxon>
        <taxon>Fungi incertae sedis</taxon>
        <taxon>Microsporidia</taxon>
        <taxon>Mitosporidium</taxon>
    </lineage>
</organism>
<feature type="binding site" evidence="5">
    <location>
        <position position="23"/>
    </location>
    <ligand>
        <name>Mg(2+)</name>
        <dbReference type="ChEBI" id="CHEBI:18420"/>
    </ligand>
</feature>
<keyword evidence="7" id="KW-1185">Reference proteome</keyword>
<dbReference type="AlphaFoldDB" id="A0A098VMU8"/>
<evidence type="ECO:0000256" key="2">
    <source>
        <dbReference type="PIRNR" id="PIRNR000915"/>
    </source>
</evidence>
<dbReference type="InterPro" id="IPR023214">
    <property type="entry name" value="HAD_sf"/>
</dbReference>
<feature type="active site" description="Nucleophile" evidence="3">
    <location>
        <position position="25"/>
    </location>
</feature>
<comment type="caution">
    <text evidence="6">The sequence shown here is derived from an EMBL/GenBank/DDBJ whole genome shotgun (WGS) entry which is preliminary data.</text>
</comment>
<comment type="cofactor">
    <cofactor evidence="5">
        <name>Mg(2+)</name>
        <dbReference type="ChEBI" id="CHEBI:18420"/>
    </cofactor>
    <text evidence="5">Divalent metal ions. Mg(2+) is the most effective.</text>
</comment>
<dbReference type="PIRSF" id="PIRSF000915">
    <property type="entry name" value="PGP-type_phosphatase"/>
    <property type="match status" value="1"/>
</dbReference>
<evidence type="ECO:0000256" key="1">
    <source>
        <dbReference type="ARBA" id="ARBA00022801"/>
    </source>
</evidence>
<evidence type="ECO:0000256" key="5">
    <source>
        <dbReference type="PIRSR" id="PIRSR000915-3"/>
    </source>
</evidence>
<keyword evidence="1 2" id="KW-0378">Hydrolase</keyword>
<dbReference type="GO" id="GO:0005737">
    <property type="term" value="C:cytoplasm"/>
    <property type="evidence" value="ECO:0007669"/>
    <property type="project" value="TreeGrafter"/>
</dbReference>
<protein>
    <recommendedName>
        <fullName evidence="2">4-nitrophenylphosphatase</fullName>
        <shortName evidence="2">PNPPase</shortName>
        <ecNumber evidence="2">3.1.3.41</ecNumber>
    </recommendedName>
</protein>
<dbReference type="InterPro" id="IPR006349">
    <property type="entry name" value="PGP_euk"/>
</dbReference>
<gene>
    <name evidence="6" type="ORF">DI09_74p140</name>
</gene>
<dbReference type="GO" id="GO:0016791">
    <property type="term" value="F:phosphatase activity"/>
    <property type="evidence" value="ECO:0007669"/>
    <property type="project" value="InterPro"/>
</dbReference>
<dbReference type="Gene3D" id="3.40.50.1000">
    <property type="entry name" value="HAD superfamily/HAD-like"/>
    <property type="match status" value="2"/>
</dbReference>
<evidence type="ECO:0000256" key="4">
    <source>
        <dbReference type="PIRSR" id="PIRSR000915-2"/>
    </source>
</evidence>
<dbReference type="Pfam" id="PF13344">
    <property type="entry name" value="Hydrolase_6"/>
    <property type="match status" value="1"/>
</dbReference>
<dbReference type="EMBL" id="JMKJ01000584">
    <property type="protein sequence ID" value="KGG50372.1"/>
    <property type="molecule type" value="Genomic_DNA"/>
</dbReference>
<dbReference type="NCBIfam" id="TIGR01460">
    <property type="entry name" value="HAD-SF-IIA"/>
    <property type="match status" value="1"/>
</dbReference>
<accession>A0A098VMU8</accession>
<sequence>MIEITSASEAQAFINGNDTFLFDCDGVIWLGYQTPIPGSVEALQYLHSLGKRVIFVSNNSLHSRRDFVDIFHSFGLTHVSIDDIFTSTSAAAQYITHISPIHNNIFVLGGPGIVEELELTNLRIFYINEDGTNYDARPEKVDAVIVGLDSKLSYDKLALANTYLRHVNDTSGAYEAEFITTNMDNILVMKDGSLPGTGSISSFLIYSSGRIPTIIGKPSIKLLDCITEKLHIDPKRTCMVGDRLDTDIVFGHKGGINTLLVFSGYSTRKELSETPTDKRPTFACQSIGDLVKFIAQ</sequence>
<evidence type="ECO:0000256" key="3">
    <source>
        <dbReference type="PIRSR" id="PIRSR000915-1"/>
    </source>
</evidence>
<name>A0A098VMU8_9MICR</name>
<dbReference type="GeneID" id="25260747"/>
<dbReference type="PANTHER" id="PTHR19288:SF46">
    <property type="entry name" value="HALOACID DEHALOGENASE-LIKE HYDROLASE DOMAIN-CONTAINING PROTEIN 2"/>
    <property type="match status" value="1"/>
</dbReference>
<dbReference type="PANTHER" id="PTHR19288">
    <property type="entry name" value="4-NITROPHENYLPHOSPHATASE-RELATED"/>
    <property type="match status" value="1"/>
</dbReference>
<dbReference type="Proteomes" id="UP000029725">
    <property type="component" value="Unassembled WGS sequence"/>
</dbReference>
<feature type="active site" description="Nucleophile" evidence="3">
    <location>
        <position position="23"/>
    </location>
</feature>
<dbReference type="EC" id="3.1.3.41" evidence="2"/>
<feature type="binding site" evidence="5">
    <location>
        <position position="25"/>
    </location>
    <ligand>
        <name>Mg(2+)</name>
        <dbReference type="ChEBI" id="CHEBI:18420"/>
    </ligand>
</feature>
<dbReference type="NCBIfam" id="TIGR01452">
    <property type="entry name" value="PGP_euk"/>
    <property type="match status" value="1"/>
</dbReference>
<dbReference type="InterPro" id="IPR006357">
    <property type="entry name" value="HAD-SF_hydro_IIA"/>
</dbReference>
<keyword evidence="5" id="KW-0479">Metal-binding</keyword>
<reference evidence="6 7" key="1">
    <citation type="submission" date="2014-04" db="EMBL/GenBank/DDBJ databases">
        <title>A new species of microsporidia sheds light on the evolution of extreme parasitism.</title>
        <authorList>
            <person name="Haag K.L."/>
            <person name="James T.Y."/>
            <person name="Larsson R."/>
            <person name="Schaer T.M."/>
            <person name="Refardt D."/>
            <person name="Pombert J.-F."/>
            <person name="Ebert D."/>
        </authorList>
    </citation>
    <scope>NUCLEOTIDE SEQUENCE [LARGE SCALE GENOMIC DNA]</scope>
    <source>
        <strain evidence="6 7">UGP3</strain>
        <tissue evidence="6">Spores</tissue>
    </source>
</reference>
<keyword evidence="5" id="KW-0460">Magnesium</keyword>
<dbReference type="GO" id="GO:0046872">
    <property type="term" value="F:metal ion binding"/>
    <property type="evidence" value="ECO:0007669"/>
    <property type="project" value="UniProtKB-KW"/>
</dbReference>